<feature type="domain" description="KEN" evidence="10">
    <location>
        <begin position="370"/>
        <end position="501"/>
    </location>
</feature>
<dbReference type="PANTHER" id="PTHR13954:SF6">
    <property type="entry name" value="NON-SPECIFIC SERINE_THREONINE PROTEIN KINASE"/>
    <property type="match status" value="1"/>
</dbReference>
<organism evidence="11 12">
    <name type="scientific">Rhododendron simsii</name>
    <name type="common">Sims's rhododendron</name>
    <dbReference type="NCBI Taxonomy" id="118357"/>
    <lineage>
        <taxon>Eukaryota</taxon>
        <taxon>Viridiplantae</taxon>
        <taxon>Streptophyta</taxon>
        <taxon>Embryophyta</taxon>
        <taxon>Tracheophyta</taxon>
        <taxon>Spermatophyta</taxon>
        <taxon>Magnoliopsida</taxon>
        <taxon>eudicotyledons</taxon>
        <taxon>Gunneridae</taxon>
        <taxon>Pentapetalae</taxon>
        <taxon>asterids</taxon>
        <taxon>Ericales</taxon>
        <taxon>Ericaceae</taxon>
        <taxon>Ericoideae</taxon>
        <taxon>Rhodoreae</taxon>
        <taxon>Rhododendron</taxon>
    </lineage>
</organism>
<dbReference type="InterPro" id="IPR045133">
    <property type="entry name" value="IRE1/2-like"/>
</dbReference>
<evidence type="ECO:0000259" key="9">
    <source>
        <dbReference type="PROSITE" id="PS50011"/>
    </source>
</evidence>
<accession>A0A834GBX7</accession>
<gene>
    <name evidence="11" type="ORF">RHSIM_Rhsim10G0193500</name>
</gene>
<dbReference type="CDD" id="cd10422">
    <property type="entry name" value="RNase_Ire1"/>
    <property type="match status" value="1"/>
</dbReference>
<dbReference type="InterPro" id="IPR010513">
    <property type="entry name" value="KEN_dom"/>
</dbReference>
<dbReference type="Gene3D" id="1.10.510.10">
    <property type="entry name" value="Transferase(Phosphotransferase) domain 1"/>
    <property type="match status" value="1"/>
</dbReference>
<evidence type="ECO:0000256" key="5">
    <source>
        <dbReference type="ARBA" id="ARBA00022741"/>
    </source>
</evidence>
<dbReference type="SMART" id="SM00220">
    <property type="entry name" value="S_TKc"/>
    <property type="match status" value="1"/>
</dbReference>
<evidence type="ECO:0000313" key="11">
    <source>
        <dbReference type="EMBL" id="KAF7130810.1"/>
    </source>
</evidence>
<evidence type="ECO:0000256" key="8">
    <source>
        <dbReference type="SAM" id="MobiDB-lite"/>
    </source>
</evidence>
<evidence type="ECO:0000256" key="2">
    <source>
        <dbReference type="ARBA" id="ARBA00022527"/>
    </source>
</evidence>
<dbReference type="PROSITE" id="PS51392">
    <property type="entry name" value="KEN"/>
    <property type="match status" value="1"/>
</dbReference>
<dbReference type="GO" id="GO:1990604">
    <property type="term" value="C:IRE1-TRAF2-ASK1 complex"/>
    <property type="evidence" value="ECO:0007669"/>
    <property type="project" value="TreeGrafter"/>
</dbReference>
<keyword evidence="6" id="KW-0418">Kinase</keyword>
<dbReference type="OrthoDB" id="63989at2759"/>
<dbReference type="InterPro" id="IPR011009">
    <property type="entry name" value="Kinase-like_dom_sf"/>
</dbReference>
<evidence type="ECO:0000256" key="3">
    <source>
        <dbReference type="ARBA" id="ARBA00022679"/>
    </source>
</evidence>
<dbReference type="PROSITE" id="PS50011">
    <property type="entry name" value="PROTEIN_KINASE_DOM"/>
    <property type="match status" value="1"/>
</dbReference>
<dbReference type="AlphaFoldDB" id="A0A834GBX7"/>
<dbReference type="Gene3D" id="3.30.200.20">
    <property type="entry name" value="Phosphorylase Kinase, domain 1"/>
    <property type="match status" value="1"/>
</dbReference>
<dbReference type="SUPFAM" id="SSF56112">
    <property type="entry name" value="Protein kinase-like (PK-like)"/>
    <property type="match status" value="1"/>
</dbReference>
<dbReference type="EC" id="2.7.11.1" evidence="1"/>
<keyword evidence="12" id="KW-1185">Reference proteome</keyword>
<dbReference type="GO" id="GO:0005524">
    <property type="term" value="F:ATP binding"/>
    <property type="evidence" value="ECO:0007669"/>
    <property type="project" value="UniProtKB-KW"/>
</dbReference>
<evidence type="ECO:0000256" key="4">
    <source>
        <dbReference type="ARBA" id="ARBA00022729"/>
    </source>
</evidence>
<name>A0A834GBX7_RHOSS</name>
<evidence type="ECO:0000256" key="6">
    <source>
        <dbReference type="ARBA" id="ARBA00022777"/>
    </source>
</evidence>
<evidence type="ECO:0000259" key="10">
    <source>
        <dbReference type="PROSITE" id="PS51392"/>
    </source>
</evidence>
<dbReference type="PANTHER" id="PTHR13954">
    <property type="entry name" value="IRE1-RELATED"/>
    <property type="match status" value="1"/>
</dbReference>
<reference evidence="11" key="1">
    <citation type="submission" date="2019-11" db="EMBL/GenBank/DDBJ databases">
        <authorList>
            <person name="Liu Y."/>
            <person name="Hou J."/>
            <person name="Li T.-Q."/>
            <person name="Guan C.-H."/>
            <person name="Wu X."/>
            <person name="Wu H.-Z."/>
            <person name="Ling F."/>
            <person name="Zhang R."/>
            <person name="Shi X.-G."/>
            <person name="Ren J.-P."/>
            <person name="Chen E.-F."/>
            <person name="Sun J.-M."/>
        </authorList>
    </citation>
    <scope>NUCLEOTIDE SEQUENCE</scope>
    <source>
        <strain evidence="11">Adult_tree_wgs_1</strain>
        <tissue evidence="11">Leaves</tissue>
    </source>
</reference>
<protein>
    <recommendedName>
        <fullName evidence="1">non-specific serine/threonine protein kinase</fullName>
        <ecNumber evidence="1">2.7.11.1</ecNumber>
    </recommendedName>
</protein>
<dbReference type="GO" id="GO:0004521">
    <property type="term" value="F:RNA endonuclease activity"/>
    <property type="evidence" value="ECO:0007669"/>
    <property type="project" value="InterPro"/>
</dbReference>
<comment type="caution">
    <text evidence="11">The sequence shown here is derived from an EMBL/GenBank/DDBJ whole genome shotgun (WGS) entry which is preliminary data.</text>
</comment>
<dbReference type="EMBL" id="WJXA01000010">
    <property type="protein sequence ID" value="KAF7130810.1"/>
    <property type="molecule type" value="Genomic_DNA"/>
</dbReference>
<keyword evidence="5" id="KW-0547">Nucleotide-binding</keyword>
<dbReference type="Proteomes" id="UP000626092">
    <property type="component" value="Unassembled WGS sequence"/>
</dbReference>
<keyword evidence="4" id="KW-0732">Signal</keyword>
<feature type="region of interest" description="Disordered" evidence="8">
    <location>
        <begin position="25"/>
        <end position="57"/>
    </location>
</feature>
<dbReference type="FunFam" id="3.30.200.20:FF:000077">
    <property type="entry name" value="Putative Serine/threonine-protein kinase/endoribonuclease IRE1"/>
    <property type="match status" value="1"/>
</dbReference>
<feature type="compositionally biased region" description="Basic residues" evidence="8">
    <location>
        <begin position="32"/>
        <end position="44"/>
    </location>
</feature>
<dbReference type="InterPro" id="IPR038357">
    <property type="entry name" value="KEN_sf"/>
</dbReference>
<dbReference type="GO" id="GO:0004674">
    <property type="term" value="F:protein serine/threonine kinase activity"/>
    <property type="evidence" value="ECO:0007669"/>
    <property type="project" value="UniProtKB-KW"/>
</dbReference>
<evidence type="ECO:0000313" key="12">
    <source>
        <dbReference type="Proteomes" id="UP000626092"/>
    </source>
</evidence>
<evidence type="ECO:0000256" key="7">
    <source>
        <dbReference type="ARBA" id="ARBA00022840"/>
    </source>
</evidence>
<keyword evidence="2" id="KW-0723">Serine/threonine-protein kinase</keyword>
<keyword evidence="7" id="KW-0067">ATP-binding</keyword>
<dbReference type="InterPro" id="IPR000719">
    <property type="entry name" value="Prot_kinase_dom"/>
</dbReference>
<dbReference type="SMART" id="SM00580">
    <property type="entry name" value="PUG"/>
    <property type="match status" value="1"/>
</dbReference>
<keyword evidence="3" id="KW-0808">Transferase</keyword>
<dbReference type="Gene3D" id="1.20.1440.180">
    <property type="entry name" value="KEN domain"/>
    <property type="match status" value="1"/>
</dbReference>
<evidence type="ECO:0000256" key="1">
    <source>
        <dbReference type="ARBA" id="ARBA00012513"/>
    </source>
</evidence>
<proteinExistence type="predicted"/>
<feature type="domain" description="Protein kinase" evidence="9">
    <location>
        <begin position="73"/>
        <end position="367"/>
    </location>
</feature>
<dbReference type="GO" id="GO:0036498">
    <property type="term" value="P:IRE1-mediated unfolded protein response"/>
    <property type="evidence" value="ECO:0007669"/>
    <property type="project" value="TreeGrafter"/>
</dbReference>
<dbReference type="Pfam" id="PF06479">
    <property type="entry name" value="Ribonuc_2-5A"/>
    <property type="match status" value="1"/>
</dbReference>
<dbReference type="GO" id="GO:0051082">
    <property type="term" value="F:unfolded protein binding"/>
    <property type="evidence" value="ECO:0007669"/>
    <property type="project" value="TreeGrafter"/>
</dbReference>
<dbReference type="GO" id="GO:0006397">
    <property type="term" value="P:mRNA processing"/>
    <property type="evidence" value="ECO:0007669"/>
    <property type="project" value="InterPro"/>
</dbReference>
<sequence length="504" mass="56887">MYQMLVDLTKPKTIRGHVDVVERSDAGTVTSKGKKKKRSRKKNGRTSSGVGSDEKLNQGVDESVDGCTIGKLFVSNRVIAMGSNGTIVFEGTYDGCRVAVKRLVKAVAFEVNLNLRISDNHPNIVRLYGTESDQNFWYLALERCTCSLNDLIQRPTVSEDQAKEVKVPKVMLWTDKGYPSTILVELMRDVVSGLVHLHGLGMFNQDLKPQNVLIFKEGPLRAKLSDLGISKRLVEDKSSLGDHATGKFSIPIPIQIVYCFNPIAQYLISLAVTGCGSSGWQAPLLNELQMRAVDMFSLGCVLFYCMTGGGHPLGDRLECDNNIVKQSKVDLFVVEHIPEAVDLLSCLFNTVAELRPKASEVLNHPLFWDSDTRLWFLHDVSDRLKLEERKANSDILKALESVSSLAFGTKWNRKMGRAFLKHIGKYRQYNYDSVHDLVRVVRNQLNHYSELPLEIQKILGPGNEGFDGYFRSRYPKLLMEVYKVMHQFCREEERLNKYFKGSVV</sequence>
<dbReference type="Pfam" id="PF00069">
    <property type="entry name" value="Pkinase"/>
    <property type="match status" value="1"/>
</dbReference>